<proteinExistence type="inferred from homology"/>
<dbReference type="SUPFAM" id="SSF55103">
    <property type="entry name" value="FAD-linked oxidases, C-terminal domain"/>
    <property type="match status" value="1"/>
</dbReference>
<name>A0A6J6NBW9_9ZZZZ</name>
<gene>
    <name evidence="6" type="ORF">UFOPK2334_01363</name>
</gene>
<dbReference type="Gene3D" id="1.10.45.10">
    <property type="entry name" value="Vanillyl-alcohol Oxidase, Chain A, domain 4"/>
    <property type="match status" value="1"/>
</dbReference>
<dbReference type="Pfam" id="PF02913">
    <property type="entry name" value="FAD-oxidase_C"/>
    <property type="match status" value="1"/>
</dbReference>
<organism evidence="6">
    <name type="scientific">freshwater metagenome</name>
    <dbReference type="NCBI Taxonomy" id="449393"/>
    <lineage>
        <taxon>unclassified sequences</taxon>
        <taxon>metagenomes</taxon>
        <taxon>ecological metagenomes</taxon>
    </lineage>
</organism>
<keyword evidence="4" id="KW-0274">FAD</keyword>
<dbReference type="Gene3D" id="3.40.462.40">
    <property type="entry name" value="FAD-linked oxidase, cap domain/gating helix"/>
    <property type="match status" value="1"/>
</dbReference>
<evidence type="ECO:0000256" key="2">
    <source>
        <dbReference type="ARBA" id="ARBA00008000"/>
    </source>
</evidence>
<dbReference type="PROSITE" id="PS51387">
    <property type="entry name" value="FAD_PCMH"/>
    <property type="match status" value="1"/>
</dbReference>
<dbReference type="GO" id="GO:0008610">
    <property type="term" value="P:lipid biosynthetic process"/>
    <property type="evidence" value="ECO:0007669"/>
    <property type="project" value="InterPro"/>
</dbReference>
<comment type="cofactor">
    <cofactor evidence="1">
        <name>FAD</name>
        <dbReference type="ChEBI" id="CHEBI:57692"/>
    </cofactor>
</comment>
<dbReference type="SUPFAM" id="SSF56176">
    <property type="entry name" value="FAD-binding/transporter-associated domain-like"/>
    <property type="match status" value="1"/>
</dbReference>
<evidence type="ECO:0000256" key="1">
    <source>
        <dbReference type="ARBA" id="ARBA00001974"/>
    </source>
</evidence>
<dbReference type="FunFam" id="1.10.45.10:FF:000001">
    <property type="entry name" value="D-lactate dehydrogenase mitochondrial"/>
    <property type="match status" value="1"/>
</dbReference>
<reference evidence="6" key="1">
    <citation type="submission" date="2020-05" db="EMBL/GenBank/DDBJ databases">
        <authorList>
            <person name="Chiriac C."/>
            <person name="Salcher M."/>
            <person name="Ghai R."/>
            <person name="Kavagutti S V."/>
        </authorList>
    </citation>
    <scope>NUCLEOTIDE SEQUENCE</scope>
</reference>
<evidence type="ECO:0000256" key="4">
    <source>
        <dbReference type="ARBA" id="ARBA00022827"/>
    </source>
</evidence>
<comment type="similarity">
    <text evidence="2">Belongs to the FAD-binding oxidoreductase/transferase type 4 family.</text>
</comment>
<feature type="domain" description="FAD-binding PCMH-type" evidence="5">
    <location>
        <begin position="75"/>
        <end position="254"/>
    </location>
</feature>
<sequence length="493" mass="52369">MSIHTFSTRATEPIEFGGDPAVATSHLPSPGRALTATEVKELSAICDTTADAAERAQHGRDWWPLSLRWSLLRNEVPQIPAVVCRPKNTQEVSVLMAYCNDHKIPVTPSGGRSGVCGAAIPLYGGVALDMTHMQGIESIDEVSGIVETLSGTFGPDLEKAVRTYGLTIGHYPQSFELATVGGWVACRGAGQYSTRYGKIEDMVHALEAVLADGTVIRTGGAPAGAVGPDISQLLLGSEGTLAVITRVWLRAHPLPEVERRAAFVFASFSEGIEACRRIIRAGATPAVLRLYDGAESKRSHGGDGTQCTLLVLDEGTEAIVDGTMSVVFDTCKEMGAADGDVALIEAWMHHRNDTSGLQALTRKGFVVDTMEVAANWGHLDAVVDAVESAMLAVPHARSATCHLSHSYIEGACVYFTFAATPEEADFESTYVAMWKAGQEAGLKSGANLSHHHGIGYSRSQYMEQALGTSMGVLRAVKNALDPNGILNPGKLGL</sequence>
<dbReference type="InterPro" id="IPR016169">
    <property type="entry name" value="FAD-bd_PCMH_sub2"/>
</dbReference>
<dbReference type="Pfam" id="PF01565">
    <property type="entry name" value="FAD_binding_4"/>
    <property type="match status" value="1"/>
</dbReference>
<dbReference type="PANTHER" id="PTHR46568">
    <property type="entry name" value="ALKYLDIHYDROXYACETONEPHOSPHATE SYNTHASE, PEROXISOMAL"/>
    <property type="match status" value="1"/>
</dbReference>
<dbReference type="InterPro" id="IPR004113">
    <property type="entry name" value="FAD-bd_oxidored_4_C"/>
</dbReference>
<accession>A0A6J6NBW9</accession>
<evidence type="ECO:0000313" key="6">
    <source>
        <dbReference type="EMBL" id="CAB4684100.1"/>
    </source>
</evidence>
<dbReference type="InterPro" id="IPR025650">
    <property type="entry name" value="Alkyl-DHAP_Synthase"/>
</dbReference>
<dbReference type="GO" id="GO:0005777">
    <property type="term" value="C:peroxisome"/>
    <property type="evidence" value="ECO:0007669"/>
    <property type="project" value="UniProtKB-ARBA"/>
</dbReference>
<dbReference type="GO" id="GO:0008609">
    <property type="term" value="F:alkylglycerone-phosphate synthase activity"/>
    <property type="evidence" value="ECO:0007669"/>
    <property type="project" value="InterPro"/>
</dbReference>
<dbReference type="InterPro" id="IPR016164">
    <property type="entry name" value="FAD-linked_Oxase-like_C"/>
</dbReference>
<dbReference type="GO" id="GO:0071949">
    <property type="term" value="F:FAD binding"/>
    <property type="evidence" value="ECO:0007669"/>
    <property type="project" value="InterPro"/>
</dbReference>
<dbReference type="Gene3D" id="3.30.465.10">
    <property type="match status" value="1"/>
</dbReference>
<dbReference type="EMBL" id="CAEZXA010000154">
    <property type="protein sequence ID" value="CAB4684100.1"/>
    <property type="molecule type" value="Genomic_DNA"/>
</dbReference>
<keyword evidence="3" id="KW-0285">Flavoprotein</keyword>
<dbReference type="InterPro" id="IPR016171">
    <property type="entry name" value="Vanillyl_alc_oxidase_C-sub2"/>
</dbReference>
<dbReference type="InterPro" id="IPR006094">
    <property type="entry name" value="Oxid_FAD_bind_N"/>
</dbReference>
<evidence type="ECO:0000256" key="3">
    <source>
        <dbReference type="ARBA" id="ARBA00022630"/>
    </source>
</evidence>
<dbReference type="InterPro" id="IPR016166">
    <property type="entry name" value="FAD-bd_PCMH"/>
</dbReference>
<dbReference type="InterPro" id="IPR036318">
    <property type="entry name" value="FAD-bd_PCMH-like_sf"/>
</dbReference>
<dbReference type="AlphaFoldDB" id="A0A6J6NBW9"/>
<protein>
    <submittedName>
        <fullName evidence="6">Unannotated protein</fullName>
    </submittedName>
</protein>
<dbReference type="PANTHER" id="PTHR46568:SF1">
    <property type="entry name" value="ALKYLDIHYDROXYACETONEPHOSPHATE SYNTHASE, PEROXISOMAL"/>
    <property type="match status" value="1"/>
</dbReference>
<evidence type="ECO:0000259" key="5">
    <source>
        <dbReference type="PROSITE" id="PS51387"/>
    </source>
</evidence>